<name>A0ABX6A455_9MICO</name>
<evidence type="ECO:0000256" key="1">
    <source>
        <dbReference type="SAM" id="MobiDB-lite"/>
    </source>
</evidence>
<protein>
    <submittedName>
        <fullName evidence="2">Peroxide stress protein YaaA</fullName>
    </submittedName>
</protein>
<accession>A0ABX6A455</accession>
<dbReference type="RefSeq" id="WP_150333275.1">
    <property type="nucleotide sequence ID" value="NZ_CP044108.1"/>
</dbReference>
<keyword evidence="3" id="KW-1185">Reference proteome</keyword>
<dbReference type="PANTHER" id="PTHR30283:SF4">
    <property type="entry name" value="PEROXIDE STRESS RESISTANCE PROTEIN YAAA"/>
    <property type="match status" value="1"/>
</dbReference>
<proteinExistence type="predicted"/>
<evidence type="ECO:0000313" key="2">
    <source>
        <dbReference type="EMBL" id="QEU11991.1"/>
    </source>
</evidence>
<organism evidence="2 3">
    <name type="scientific">Dermabacter vaginalis</name>
    <dbReference type="NCBI Taxonomy" id="1630135"/>
    <lineage>
        <taxon>Bacteria</taxon>
        <taxon>Bacillati</taxon>
        <taxon>Actinomycetota</taxon>
        <taxon>Actinomycetes</taxon>
        <taxon>Micrococcales</taxon>
        <taxon>Dermabacteraceae</taxon>
        <taxon>Dermabacter</taxon>
    </lineage>
</organism>
<evidence type="ECO:0000313" key="3">
    <source>
        <dbReference type="Proteomes" id="UP000323865"/>
    </source>
</evidence>
<feature type="region of interest" description="Disordered" evidence="1">
    <location>
        <begin position="1"/>
        <end position="20"/>
    </location>
</feature>
<dbReference type="PANTHER" id="PTHR30283">
    <property type="entry name" value="PEROXIDE STRESS RESPONSE PROTEIN YAAA"/>
    <property type="match status" value="1"/>
</dbReference>
<gene>
    <name evidence="2" type="primary">yaaA</name>
    <name evidence="2" type="ORF">FOB48_06535</name>
</gene>
<dbReference type="EMBL" id="CP044108">
    <property type="protein sequence ID" value="QEU11991.1"/>
    <property type="molecule type" value="Genomic_DNA"/>
</dbReference>
<dbReference type="Pfam" id="PF03883">
    <property type="entry name" value="H2O2_YaaD"/>
    <property type="match status" value="1"/>
</dbReference>
<dbReference type="Proteomes" id="UP000323865">
    <property type="component" value="Chromosome"/>
</dbReference>
<sequence>MLILLPPSETKTRPHAPDAPTLELSSMAFSELTESRREMIAAAGRTARGDLAMEKLKIPASQPELRERMAHLENEPVATPLEVYSGVLFDALGQPSVSDGCRLLAASALFGIVDCHADAIPAYRLSAGSEVEGLGKVAAWWKPRLKHIAEAIEESGEIVIDCRSGAYRSMMPLTGAQVLEVSPVAVREGKHRVISHDAKRYRGLVARALCEATSPAETADDVPEILMNGLGDSLGFELSSGKARSTLTVIDDWERH</sequence>
<dbReference type="InterPro" id="IPR005583">
    <property type="entry name" value="YaaA"/>
</dbReference>
<reference evidence="2 3" key="1">
    <citation type="submission" date="2019-09" db="EMBL/GenBank/DDBJ databases">
        <title>FDA dAtabase for Regulatory Grade micrObial Sequences (FDA-ARGOS): Supporting development and validation of Infectious Disease Dx tests.</title>
        <authorList>
            <person name="Sciortino C."/>
            <person name="Tallon L."/>
            <person name="Sadzewicz L."/>
            <person name="Vavikolanu K."/>
            <person name="Mehta A."/>
            <person name="Aluvathingal J."/>
            <person name="Nadendla S."/>
            <person name="Nandy P."/>
            <person name="Geyer C."/>
            <person name="Yan Y."/>
            <person name="Sichtig H."/>
        </authorList>
    </citation>
    <scope>NUCLEOTIDE SEQUENCE [LARGE SCALE GENOMIC DNA]</scope>
    <source>
        <strain evidence="2 3">FDAARGOS_640</strain>
    </source>
</reference>